<proteinExistence type="inferred from homology"/>
<dbReference type="InterPro" id="IPR007485">
    <property type="entry name" value="LPS_assembly_LptE"/>
</dbReference>
<comment type="caution">
    <text evidence="8">The sequence shown here is derived from an EMBL/GenBank/DDBJ whole genome shotgun (WGS) entry which is preliminary data.</text>
</comment>
<keyword evidence="4 6" id="KW-0998">Cell outer membrane</keyword>
<protein>
    <recommendedName>
        <fullName evidence="6">LPS-assembly lipoprotein LptE</fullName>
    </recommendedName>
</protein>
<evidence type="ECO:0000313" key="8">
    <source>
        <dbReference type="EMBL" id="RKF12755.1"/>
    </source>
</evidence>
<dbReference type="OrthoDB" id="5801564at2"/>
<name>A0A420E5Y9_9ALTE</name>
<dbReference type="Proteomes" id="UP000286482">
    <property type="component" value="Unassembled WGS sequence"/>
</dbReference>
<keyword evidence="7" id="KW-1133">Transmembrane helix</keyword>
<dbReference type="EMBL" id="RAQO01000013">
    <property type="protein sequence ID" value="RKF12755.1"/>
    <property type="molecule type" value="Genomic_DNA"/>
</dbReference>
<comment type="function">
    <text evidence="6">Together with LptD, is involved in the assembly of lipopolysaccharide (LPS) at the surface of the outer membrane. Required for the proper assembly of LptD. Binds LPS and may serve as the LPS recognition site at the outer membrane.</text>
</comment>
<evidence type="ECO:0000313" key="9">
    <source>
        <dbReference type="Proteomes" id="UP000286482"/>
    </source>
</evidence>
<keyword evidence="2 6" id="KW-0472">Membrane</keyword>
<dbReference type="HAMAP" id="MF_01186">
    <property type="entry name" value="LPS_assembly_LptE"/>
    <property type="match status" value="1"/>
</dbReference>
<comment type="subunit">
    <text evidence="6">Component of the lipopolysaccharide transport and assembly complex. Interacts with LptD.</text>
</comment>
<gene>
    <name evidence="6" type="primary">lptE</name>
    <name evidence="8" type="ORF">DBZ36_19990</name>
</gene>
<dbReference type="GO" id="GO:1990351">
    <property type="term" value="C:transporter complex"/>
    <property type="evidence" value="ECO:0007669"/>
    <property type="project" value="TreeGrafter"/>
</dbReference>
<keyword evidence="9" id="KW-1185">Reference proteome</keyword>
<organism evidence="8 9">
    <name type="scientific">Alginatibacterium sediminis</name>
    <dbReference type="NCBI Taxonomy" id="2164068"/>
    <lineage>
        <taxon>Bacteria</taxon>
        <taxon>Pseudomonadati</taxon>
        <taxon>Pseudomonadota</taxon>
        <taxon>Gammaproteobacteria</taxon>
        <taxon>Alteromonadales</taxon>
        <taxon>Alteromonadaceae</taxon>
        <taxon>Alginatibacterium</taxon>
    </lineage>
</organism>
<dbReference type="Pfam" id="PF04390">
    <property type="entry name" value="LptE"/>
    <property type="match status" value="1"/>
</dbReference>
<dbReference type="PANTHER" id="PTHR38098">
    <property type="entry name" value="LPS-ASSEMBLY LIPOPROTEIN LPTE"/>
    <property type="match status" value="1"/>
</dbReference>
<keyword evidence="3 6" id="KW-0564">Palmitate</keyword>
<dbReference type="GO" id="GO:0001530">
    <property type="term" value="F:lipopolysaccharide binding"/>
    <property type="evidence" value="ECO:0007669"/>
    <property type="project" value="TreeGrafter"/>
</dbReference>
<keyword evidence="5 6" id="KW-0449">Lipoprotein</keyword>
<dbReference type="GO" id="GO:0015920">
    <property type="term" value="P:lipopolysaccharide transport"/>
    <property type="evidence" value="ECO:0007669"/>
    <property type="project" value="TreeGrafter"/>
</dbReference>
<evidence type="ECO:0000256" key="7">
    <source>
        <dbReference type="SAM" id="Phobius"/>
    </source>
</evidence>
<feature type="transmembrane region" description="Helical" evidence="7">
    <location>
        <begin position="6"/>
        <end position="25"/>
    </location>
</feature>
<dbReference type="PROSITE" id="PS51257">
    <property type="entry name" value="PROKAR_LIPOPROTEIN"/>
    <property type="match status" value="1"/>
</dbReference>
<evidence type="ECO:0000256" key="2">
    <source>
        <dbReference type="ARBA" id="ARBA00023136"/>
    </source>
</evidence>
<accession>A0A420E5Y9</accession>
<dbReference type="PANTHER" id="PTHR38098:SF1">
    <property type="entry name" value="LPS-ASSEMBLY LIPOPROTEIN LPTE"/>
    <property type="match status" value="1"/>
</dbReference>
<dbReference type="GO" id="GO:0009279">
    <property type="term" value="C:cell outer membrane"/>
    <property type="evidence" value="ECO:0007669"/>
    <property type="project" value="UniProtKB-SubCell"/>
</dbReference>
<evidence type="ECO:0000256" key="4">
    <source>
        <dbReference type="ARBA" id="ARBA00023237"/>
    </source>
</evidence>
<evidence type="ECO:0000256" key="1">
    <source>
        <dbReference type="ARBA" id="ARBA00022729"/>
    </source>
</evidence>
<keyword evidence="7" id="KW-0812">Transmembrane</keyword>
<keyword evidence="1 6" id="KW-0732">Signal</keyword>
<sequence>MSIKAVQIVFVSIVIATLSGCGFQLRGDYLMSEELNRMYVSGGEKYSPIHREVRRRLELNGTQLMAEPSDDYPTLRLGRVSRTKRTLSLYENGQVAEYEMSYRINSSLISPKHNNQVYPINVKMHRDFQDNPLSSLAKQREEDMLDKEINGLAADQIIRQLAAIQFD</sequence>
<dbReference type="GO" id="GO:0043165">
    <property type="term" value="P:Gram-negative-bacterium-type cell outer membrane assembly"/>
    <property type="evidence" value="ECO:0007669"/>
    <property type="project" value="UniProtKB-UniRule"/>
</dbReference>
<comment type="subcellular location">
    <subcellularLocation>
        <location evidence="6">Cell outer membrane</location>
        <topology evidence="6">Lipid-anchor</topology>
    </subcellularLocation>
</comment>
<dbReference type="AlphaFoldDB" id="A0A420E5Y9"/>
<dbReference type="Gene3D" id="3.30.160.150">
    <property type="entry name" value="Lipoprotein like domain"/>
    <property type="match status" value="1"/>
</dbReference>
<evidence type="ECO:0000256" key="5">
    <source>
        <dbReference type="ARBA" id="ARBA00023288"/>
    </source>
</evidence>
<dbReference type="RefSeq" id="WP_120356762.1">
    <property type="nucleotide sequence ID" value="NZ_RAQO01000013.1"/>
</dbReference>
<comment type="similarity">
    <text evidence="6">Belongs to the LptE lipoprotein family.</text>
</comment>
<reference evidence="8 9" key="1">
    <citation type="submission" date="2018-09" db="EMBL/GenBank/DDBJ databases">
        <authorList>
            <person name="Wang Z."/>
        </authorList>
    </citation>
    <scope>NUCLEOTIDE SEQUENCE [LARGE SCALE GENOMIC DNA]</scope>
    <source>
        <strain evidence="8 9">ALS 81</strain>
    </source>
</reference>
<evidence type="ECO:0000256" key="3">
    <source>
        <dbReference type="ARBA" id="ARBA00023139"/>
    </source>
</evidence>
<evidence type="ECO:0000256" key="6">
    <source>
        <dbReference type="HAMAP-Rule" id="MF_01186"/>
    </source>
</evidence>